<feature type="region of interest" description="Disordered" evidence="1">
    <location>
        <begin position="136"/>
        <end position="155"/>
    </location>
</feature>
<evidence type="ECO:0000256" key="1">
    <source>
        <dbReference type="SAM" id="MobiDB-lite"/>
    </source>
</evidence>
<comment type="caution">
    <text evidence="3">The sequence shown here is derived from an EMBL/GenBank/DDBJ whole genome shotgun (WGS) entry which is preliminary data.</text>
</comment>
<organism evidence="3 4">
    <name type="scientific">Pseudoalteromonas tetraodonis GFC</name>
    <dbReference type="NCBI Taxonomy" id="1315271"/>
    <lineage>
        <taxon>Bacteria</taxon>
        <taxon>Pseudomonadati</taxon>
        <taxon>Pseudomonadota</taxon>
        <taxon>Gammaproteobacteria</taxon>
        <taxon>Alteromonadales</taxon>
        <taxon>Pseudoalteromonadaceae</taxon>
        <taxon>Pseudoalteromonas</taxon>
    </lineage>
</organism>
<dbReference type="Pfam" id="PF11726">
    <property type="entry name" value="YagK_YfjJ_C"/>
    <property type="match status" value="1"/>
</dbReference>
<proteinExistence type="predicted"/>
<dbReference type="InterPro" id="IPR057271">
    <property type="entry name" value="YagK_YfjJ_C"/>
</dbReference>
<reference evidence="3" key="2">
    <citation type="submission" date="2023-01" db="EMBL/GenBank/DDBJ databases">
        <title>Draft genome sequence of Pseudoalteromonas tetraodonis strain NBRC 103034.</title>
        <authorList>
            <person name="Sun Q."/>
            <person name="Mori K."/>
        </authorList>
    </citation>
    <scope>NUCLEOTIDE SEQUENCE</scope>
    <source>
        <strain evidence="3">NBRC 103034</strain>
    </source>
</reference>
<evidence type="ECO:0000313" key="4">
    <source>
        <dbReference type="Proteomes" id="UP001161408"/>
    </source>
</evidence>
<name>A0AA37W374_9GAMM</name>
<keyword evidence="4" id="KW-1185">Reference proteome</keyword>
<evidence type="ECO:0000313" key="3">
    <source>
        <dbReference type="EMBL" id="GLQ01551.1"/>
    </source>
</evidence>
<dbReference type="AlphaFoldDB" id="A0AA37W374"/>
<dbReference type="Proteomes" id="UP001161408">
    <property type="component" value="Unassembled WGS sequence"/>
</dbReference>
<gene>
    <name evidence="3" type="ORF">GCM10007914_04320</name>
</gene>
<dbReference type="EMBL" id="BSNE01000002">
    <property type="protein sequence ID" value="GLQ01551.1"/>
    <property type="molecule type" value="Genomic_DNA"/>
</dbReference>
<evidence type="ECO:0000259" key="2">
    <source>
        <dbReference type="Pfam" id="PF11726"/>
    </source>
</evidence>
<accession>A0AA37W374</accession>
<feature type="domain" description="YagK/YfjJ C-terminal" evidence="2">
    <location>
        <begin position="9"/>
        <end position="88"/>
    </location>
</feature>
<reference evidence="3" key="1">
    <citation type="journal article" date="2014" name="Int. J. Syst. Evol. Microbiol.">
        <title>Complete genome sequence of Corynebacterium casei LMG S-19264T (=DSM 44701T), isolated from a smear-ripened cheese.</title>
        <authorList>
            <consortium name="US DOE Joint Genome Institute (JGI-PGF)"/>
            <person name="Walter F."/>
            <person name="Albersmeier A."/>
            <person name="Kalinowski J."/>
            <person name="Ruckert C."/>
        </authorList>
    </citation>
    <scope>NUCLEOTIDE SEQUENCE</scope>
    <source>
        <strain evidence="3">NBRC 103034</strain>
    </source>
</reference>
<protein>
    <recommendedName>
        <fullName evidence="2">YagK/YfjJ C-terminal domain-containing protein</fullName>
    </recommendedName>
</protein>
<sequence>MLDQLEAVLTHYSQVLVLRFDIGIPYQTNDNRFIIAVMESLSGFIKQRYKMPIFGYHWTREQERAKKQHYHVVVILDANKVCYPSKINEFILEMGNTLGVRPWIPKNCFYRFKRYEHDKKQGAIWRMSYLAKARGKGYKPAQTKNHGSSRVKPKL</sequence>